<evidence type="ECO:0000313" key="1">
    <source>
        <dbReference type="EMBL" id="CAK0853690.1"/>
    </source>
</evidence>
<sequence>MHGQGHPWPWDGVQTLLASTRRVHTPRKCPGGSNSIADKCLIPTFLLGREERNTSQREDATVQIDGCHIGWRNAPVHILRNFHALNSNRIKERRSGNEEAPLKNKRLLWRIGNLDQKHIVEERCSSRVQGRLNGRAFSSRSVWMYERLRSAGVAVSGWIVNFGAGGWTDPMHELARHNPNMSAIFVDPQGTRGQRPPHSRVHFVQEAASPVNLCSVLSRGGLACSPHGSRATPIDFVKIDIDSFDCALAKAILRQARPKAVWIAVNIAVPPPVRFSRQWDPRFFEVVKLLGPLGRTPATLGCSTSAAVALFREEGYGLYASDGQDLVFVHGDLEAHVGEVGVDEFLCHRAIMDADLTLSFVDGGHVSEWIEDDASEVLRNIWCNFTLHDYLLGLDGMPFAMSV</sequence>
<proteinExistence type="predicted"/>
<evidence type="ECO:0000313" key="2">
    <source>
        <dbReference type="Proteomes" id="UP001189429"/>
    </source>
</evidence>
<accession>A0ABN9U4A9</accession>
<reference evidence="1" key="1">
    <citation type="submission" date="2023-10" db="EMBL/GenBank/DDBJ databases">
        <authorList>
            <person name="Chen Y."/>
            <person name="Shah S."/>
            <person name="Dougan E. K."/>
            <person name="Thang M."/>
            <person name="Chan C."/>
        </authorList>
    </citation>
    <scope>NUCLEOTIDE SEQUENCE [LARGE SCALE GENOMIC DNA]</scope>
</reference>
<dbReference type="Proteomes" id="UP001189429">
    <property type="component" value="Unassembled WGS sequence"/>
</dbReference>
<organism evidence="1 2">
    <name type="scientific">Prorocentrum cordatum</name>
    <dbReference type="NCBI Taxonomy" id="2364126"/>
    <lineage>
        <taxon>Eukaryota</taxon>
        <taxon>Sar</taxon>
        <taxon>Alveolata</taxon>
        <taxon>Dinophyceae</taxon>
        <taxon>Prorocentrales</taxon>
        <taxon>Prorocentraceae</taxon>
        <taxon>Prorocentrum</taxon>
    </lineage>
</organism>
<gene>
    <name evidence="1" type="ORF">PCOR1329_LOCUS45070</name>
</gene>
<dbReference type="EMBL" id="CAUYUJ010015416">
    <property type="protein sequence ID" value="CAK0853690.1"/>
    <property type="molecule type" value="Genomic_DNA"/>
</dbReference>
<comment type="caution">
    <text evidence="1">The sequence shown here is derived from an EMBL/GenBank/DDBJ whole genome shotgun (WGS) entry which is preliminary data.</text>
</comment>
<name>A0ABN9U4A9_9DINO</name>
<protein>
    <submittedName>
        <fullName evidence="1">Uncharacterized protein</fullName>
    </submittedName>
</protein>
<keyword evidence="2" id="KW-1185">Reference proteome</keyword>